<dbReference type="EMBL" id="BMAV01024356">
    <property type="protein sequence ID" value="GFS32447.1"/>
    <property type="molecule type" value="Genomic_DNA"/>
</dbReference>
<protein>
    <recommendedName>
        <fullName evidence="4">Secreted protein</fullName>
    </recommendedName>
</protein>
<evidence type="ECO:0000313" key="2">
    <source>
        <dbReference type="EMBL" id="GFS32447.1"/>
    </source>
</evidence>
<reference evidence="2" key="1">
    <citation type="submission" date="2020-08" db="EMBL/GenBank/DDBJ databases">
        <title>Multicomponent nature underlies the extraordinary mechanical properties of spider dragline silk.</title>
        <authorList>
            <person name="Kono N."/>
            <person name="Nakamura H."/>
            <person name="Mori M."/>
            <person name="Yoshida Y."/>
            <person name="Ohtoshi R."/>
            <person name="Malay A.D."/>
            <person name="Moran D.A.P."/>
            <person name="Tomita M."/>
            <person name="Numata K."/>
            <person name="Arakawa K."/>
        </authorList>
    </citation>
    <scope>NUCLEOTIDE SEQUENCE</scope>
</reference>
<dbReference type="Proteomes" id="UP000886998">
    <property type="component" value="Unassembled WGS sequence"/>
</dbReference>
<gene>
    <name evidence="2" type="ORF">TNIN_58301</name>
</gene>
<dbReference type="OrthoDB" id="10423275at2759"/>
<comment type="caution">
    <text evidence="2">The sequence shown here is derived from an EMBL/GenBank/DDBJ whole genome shotgun (WGS) entry which is preliminary data.</text>
</comment>
<name>A0A8X6J3X8_9ARAC</name>
<sequence>MQMCLAHALLLHPFLIAVTGPFQLSTLHSPPVTLPPNRSALTSFLSFPASNDPATTLHPPWHPHLHLLPNNSRIERMKGMSDATSTGLCVRGFKWRKFRKGGNASLHCGE</sequence>
<keyword evidence="1" id="KW-0732">Signal</keyword>
<evidence type="ECO:0000313" key="3">
    <source>
        <dbReference type="Proteomes" id="UP000886998"/>
    </source>
</evidence>
<dbReference type="AlphaFoldDB" id="A0A8X6J3X8"/>
<organism evidence="2 3">
    <name type="scientific">Trichonephila inaurata madagascariensis</name>
    <dbReference type="NCBI Taxonomy" id="2747483"/>
    <lineage>
        <taxon>Eukaryota</taxon>
        <taxon>Metazoa</taxon>
        <taxon>Ecdysozoa</taxon>
        <taxon>Arthropoda</taxon>
        <taxon>Chelicerata</taxon>
        <taxon>Arachnida</taxon>
        <taxon>Araneae</taxon>
        <taxon>Araneomorphae</taxon>
        <taxon>Entelegynae</taxon>
        <taxon>Araneoidea</taxon>
        <taxon>Nephilidae</taxon>
        <taxon>Trichonephila</taxon>
        <taxon>Trichonephila inaurata</taxon>
    </lineage>
</organism>
<accession>A0A8X6J3X8</accession>
<proteinExistence type="predicted"/>
<evidence type="ECO:0008006" key="4">
    <source>
        <dbReference type="Google" id="ProtNLM"/>
    </source>
</evidence>
<keyword evidence="3" id="KW-1185">Reference proteome</keyword>
<feature type="chain" id="PRO_5036502369" description="Secreted protein" evidence="1">
    <location>
        <begin position="20"/>
        <end position="110"/>
    </location>
</feature>
<evidence type="ECO:0000256" key="1">
    <source>
        <dbReference type="SAM" id="SignalP"/>
    </source>
</evidence>
<feature type="signal peptide" evidence="1">
    <location>
        <begin position="1"/>
        <end position="19"/>
    </location>
</feature>